<proteinExistence type="predicted"/>
<evidence type="ECO:0000313" key="2">
    <source>
        <dbReference type="EMBL" id="MDW8799676.1"/>
    </source>
</evidence>
<reference evidence="2 3" key="1">
    <citation type="submission" date="2023-04" db="EMBL/GenBank/DDBJ databases">
        <title>Clostridium tannerae sp. nov., isolated from the fecal material of an alpaca.</title>
        <authorList>
            <person name="Miller S."/>
            <person name="Hendry M."/>
            <person name="King J."/>
            <person name="Sankaranarayanan K."/>
            <person name="Lawson P.A."/>
        </authorList>
    </citation>
    <scope>NUCLEOTIDE SEQUENCE [LARGE SCALE GENOMIC DNA]</scope>
    <source>
        <strain evidence="2 3">A1-XYC3</strain>
    </source>
</reference>
<gene>
    <name evidence="2" type="ORF">P8V03_00735</name>
</gene>
<organism evidence="2 3">
    <name type="scientific">Clostridium tanneri</name>
    <dbReference type="NCBI Taxonomy" id="3037988"/>
    <lineage>
        <taxon>Bacteria</taxon>
        <taxon>Bacillati</taxon>
        <taxon>Bacillota</taxon>
        <taxon>Clostridia</taxon>
        <taxon>Eubacteriales</taxon>
        <taxon>Clostridiaceae</taxon>
        <taxon>Clostridium</taxon>
    </lineage>
</organism>
<dbReference type="EMBL" id="JARUJP010000001">
    <property type="protein sequence ID" value="MDW8799676.1"/>
    <property type="molecule type" value="Genomic_DNA"/>
</dbReference>
<accession>A0ABU4JNG6</accession>
<evidence type="ECO:0000313" key="3">
    <source>
        <dbReference type="Proteomes" id="UP001281656"/>
    </source>
</evidence>
<protein>
    <submittedName>
        <fullName evidence="2">Zinc ribbon domain-containing protein</fullName>
    </submittedName>
</protein>
<keyword evidence="3" id="KW-1185">Reference proteome</keyword>
<dbReference type="Proteomes" id="UP001281656">
    <property type="component" value="Unassembled WGS sequence"/>
</dbReference>
<dbReference type="RefSeq" id="WP_318796370.1">
    <property type="nucleotide sequence ID" value="NZ_JARUJP010000001.1"/>
</dbReference>
<feature type="coiled-coil region" evidence="1">
    <location>
        <begin position="73"/>
        <end position="100"/>
    </location>
</feature>
<evidence type="ECO:0000256" key="1">
    <source>
        <dbReference type="SAM" id="Coils"/>
    </source>
</evidence>
<name>A0ABU4JNG6_9CLOT</name>
<keyword evidence="1" id="KW-0175">Coiled coil</keyword>
<sequence>MSIGDKLKILKISLEDGAEAAAKKSQSLVEYSELSISMASCKKKIDEVYLKIGERIYRDFKEGDLNISNIREILEYCTEINELERELKKLKKKMLKLKNKKECRSCGRLIEKKAQYCDRCGCKQ</sequence>
<comment type="caution">
    <text evidence="2">The sequence shown here is derived from an EMBL/GenBank/DDBJ whole genome shotgun (WGS) entry which is preliminary data.</text>
</comment>